<protein>
    <recommendedName>
        <fullName evidence="1">Cyclic nucleotide-binding domain-containing protein</fullName>
    </recommendedName>
</protein>
<dbReference type="CDD" id="cd00038">
    <property type="entry name" value="CAP_ED"/>
    <property type="match status" value="1"/>
</dbReference>
<accession>A0A0F5II29</accession>
<dbReference type="HOGENOM" id="CLU_075053_9_3_10"/>
<dbReference type="PROSITE" id="PS50042">
    <property type="entry name" value="CNMP_BINDING_3"/>
    <property type="match status" value="1"/>
</dbReference>
<dbReference type="RefSeq" id="WP_007654061.1">
    <property type="nucleotide sequence ID" value="NZ_KQ033915.1"/>
</dbReference>
<dbReference type="Proteomes" id="UP000033047">
    <property type="component" value="Unassembled WGS sequence"/>
</dbReference>
<dbReference type="STRING" id="927665.HMPREF1535_05117"/>
<dbReference type="Gene3D" id="2.60.120.10">
    <property type="entry name" value="Jelly Rolls"/>
    <property type="match status" value="1"/>
</dbReference>
<proteinExistence type="predicted"/>
<name>A0A0F5II29_9BACT</name>
<evidence type="ECO:0000259" key="1">
    <source>
        <dbReference type="PROSITE" id="PS50042"/>
    </source>
</evidence>
<dbReference type="EMBL" id="AQHV01000030">
    <property type="protein sequence ID" value="KKB45219.1"/>
    <property type="molecule type" value="Genomic_DNA"/>
</dbReference>
<dbReference type="InterPro" id="IPR000595">
    <property type="entry name" value="cNMP-bd_dom"/>
</dbReference>
<dbReference type="InterPro" id="IPR018490">
    <property type="entry name" value="cNMP-bd_dom_sf"/>
</dbReference>
<organism evidence="2 3">
    <name type="scientific">Parabacteroides goldsteinii DSM 19448 = WAL 12034</name>
    <dbReference type="NCBI Taxonomy" id="927665"/>
    <lineage>
        <taxon>Bacteria</taxon>
        <taxon>Pseudomonadati</taxon>
        <taxon>Bacteroidota</taxon>
        <taxon>Bacteroidia</taxon>
        <taxon>Bacteroidales</taxon>
        <taxon>Tannerellaceae</taxon>
        <taxon>Parabacteroides</taxon>
    </lineage>
</organism>
<feature type="domain" description="Cyclic nucleotide-binding" evidence="1">
    <location>
        <begin position="13"/>
        <end position="112"/>
    </location>
</feature>
<dbReference type="AlphaFoldDB" id="A0A0F5II29"/>
<dbReference type="InterPro" id="IPR014710">
    <property type="entry name" value="RmlC-like_jellyroll"/>
</dbReference>
<sequence length="191" mass="21756">MDKLIEEIDNRCNLSDTEMTLLRQTLRILHFPKGSIVIGEGKTDDSIYFLDKGVWRAYIEEEGEQQTLWFAIPGETIFSSWGYFRGHPSRYTICSSSDSIAIEMRNSTIQKLSESSPAFLKWIQGLLMDILVNEDDVLVDISSPKAEKRYLAFIKKMPELFNSVPLKEIAGYIGVTPQSLSRIRAGLNKNK</sequence>
<dbReference type="PATRIC" id="fig|927665.4.peg.5237"/>
<comment type="caution">
    <text evidence="2">The sequence shown here is derived from an EMBL/GenBank/DDBJ whole genome shotgun (WGS) entry which is preliminary data.</text>
</comment>
<dbReference type="GeneID" id="69978690"/>
<dbReference type="Pfam" id="PF00027">
    <property type="entry name" value="cNMP_binding"/>
    <property type="match status" value="1"/>
</dbReference>
<evidence type="ECO:0000313" key="2">
    <source>
        <dbReference type="EMBL" id="KKB45219.1"/>
    </source>
</evidence>
<evidence type="ECO:0000313" key="3">
    <source>
        <dbReference type="Proteomes" id="UP000033047"/>
    </source>
</evidence>
<reference evidence="2 3" key="1">
    <citation type="submission" date="2013-04" db="EMBL/GenBank/DDBJ databases">
        <title>The Genome Sequence of Parabacteroides goldsteinii DSM 19448.</title>
        <authorList>
            <consortium name="The Broad Institute Genomics Platform"/>
            <person name="Earl A."/>
            <person name="Ward D."/>
            <person name="Feldgarden M."/>
            <person name="Gevers D."/>
            <person name="Martens E."/>
            <person name="Sakamoto M."/>
            <person name="Benno Y."/>
            <person name="Song Y."/>
            <person name="Liu C."/>
            <person name="Lee J."/>
            <person name="Bolanos M."/>
            <person name="Vaisanen M.L."/>
            <person name="Finegold S.M."/>
            <person name="Walker B."/>
            <person name="Young S."/>
            <person name="Zeng Q."/>
            <person name="Gargeya S."/>
            <person name="Fitzgerald M."/>
            <person name="Haas B."/>
            <person name="Abouelleil A."/>
            <person name="Allen A.W."/>
            <person name="Alvarado L."/>
            <person name="Arachchi H.M."/>
            <person name="Berlin A.M."/>
            <person name="Chapman S.B."/>
            <person name="Gainer-Dewar J."/>
            <person name="Goldberg J."/>
            <person name="Griggs A."/>
            <person name="Gujja S."/>
            <person name="Hansen M."/>
            <person name="Howarth C."/>
            <person name="Imamovic A."/>
            <person name="Ireland A."/>
            <person name="Larimer J."/>
            <person name="McCowan C."/>
            <person name="Murphy C."/>
            <person name="Pearson M."/>
            <person name="Poon T.W."/>
            <person name="Priest M."/>
            <person name="Roberts A."/>
            <person name="Saif S."/>
            <person name="Shea T."/>
            <person name="Sisk P."/>
            <person name="Sykes S."/>
            <person name="Wortman J."/>
            <person name="Nusbaum C."/>
            <person name="Birren B."/>
        </authorList>
    </citation>
    <scope>NUCLEOTIDE SEQUENCE [LARGE SCALE GENOMIC DNA]</scope>
    <source>
        <strain evidence="2 3">DSM 19448</strain>
    </source>
</reference>
<gene>
    <name evidence="2" type="ORF">HMPREF1535_05117</name>
</gene>
<dbReference type="SUPFAM" id="SSF51206">
    <property type="entry name" value="cAMP-binding domain-like"/>
    <property type="match status" value="1"/>
</dbReference>